<dbReference type="OrthoDB" id="1921961at2759"/>
<dbReference type="FunFam" id="2.170.150.80:FF:000008">
    <property type="entry name" value="NAC domain-containing protein 72-like"/>
    <property type="match status" value="1"/>
</dbReference>
<proteinExistence type="predicted"/>
<evidence type="ECO:0000313" key="9">
    <source>
        <dbReference type="Proteomes" id="UP000428333"/>
    </source>
</evidence>
<dbReference type="InterPro" id="IPR003441">
    <property type="entry name" value="NAC-dom"/>
</dbReference>
<dbReference type="GO" id="GO:0003677">
    <property type="term" value="F:DNA binding"/>
    <property type="evidence" value="ECO:0007669"/>
    <property type="project" value="UniProtKB-KW"/>
</dbReference>
<reference evidence="8 9" key="1">
    <citation type="journal article" date="2019" name="Genome Biol. Evol.">
        <title>The Rhododendron genome and chromosomal organization provide insight into shared whole-genome duplications across the heath family (Ericaceae).</title>
        <authorList>
            <person name="Soza V.L."/>
            <person name="Lindsley D."/>
            <person name="Waalkes A."/>
            <person name="Ramage E."/>
            <person name="Patwardhan R.P."/>
            <person name="Burton J.N."/>
            <person name="Adey A."/>
            <person name="Kumar A."/>
            <person name="Qiu R."/>
            <person name="Shendure J."/>
            <person name="Hall B."/>
        </authorList>
    </citation>
    <scope>NUCLEOTIDE SEQUENCE [LARGE SCALE GENOMIC DNA]</scope>
    <source>
        <strain evidence="8">RSF 1966-606</strain>
    </source>
</reference>
<evidence type="ECO:0000256" key="4">
    <source>
        <dbReference type="ARBA" id="ARBA00023163"/>
    </source>
</evidence>
<evidence type="ECO:0000256" key="2">
    <source>
        <dbReference type="ARBA" id="ARBA00023015"/>
    </source>
</evidence>
<accession>A0A6A4LAV6</accession>
<evidence type="ECO:0000256" key="3">
    <source>
        <dbReference type="ARBA" id="ARBA00023125"/>
    </source>
</evidence>
<gene>
    <name evidence="8" type="ORF">C3L33_11674</name>
</gene>
<dbReference type="Pfam" id="PF02365">
    <property type="entry name" value="NAM"/>
    <property type="match status" value="1"/>
</dbReference>
<keyword evidence="5" id="KW-0539">Nucleus</keyword>
<evidence type="ECO:0000259" key="7">
    <source>
        <dbReference type="PROSITE" id="PS51005"/>
    </source>
</evidence>
<feature type="compositionally biased region" description="Polar residues" evidence="6">
    <location>
        <begin position="1"/>
        <end position="13"/>
    </location>
</feature>
<dbReference type="EMBL" id="QEFC01001725">
    <property type="protein sequence ID" value="KAE9456423.1"/>
    <property type="molecule type" value="Genomic_DNA"/>
</dbReference>
<keyword evidence="3" id="KW-0238">DNA-binding</keyword>
<dbReference type="GO" id="GO:0006355">
    <property type="term" value="P:regulation of DNA-templated transcription"/>
    <property type="evidence" value="ECO:0007669"/>
    <property type="project" value="InterPro"/>
</dbReference>
<organism evidence="8 9">
    <name type="scientific">Rhododendron williamsianum</name>
    <dbReference type="NCBI Taxonomy" id="262921"/>
    <lineage>
        <taxon>Eukaryota</taxon>
        <taxon>Viridiplantae</taxon>
        <taxon>Streptophyta</taxon>
        <taxon>Embryophyta</taxon>
        <taxon>Tracheophyta</taxon>
        <taxon>Spermatophyta</taxon>
        <taxon>Magnoliopsida</taxon>
        <taxon>eudicotyledons</taxon>
        <taxon>Gunneridae</taxon>
        <taxon>Pentapetalae</taxon>
        <taxon>asterids</taxon>
        <taxon>Ericales</taxon>
        <taxon>Ericaceae</taxon>
        <taxon>Ericoideae</taxon>
        <taxon>Rhodoreae</taxon>
        <taxon>Rhododendron</taxon>
    </lineage>
</organism>
<dbReference type="PANTHER" id="PTHR31719">
    <property type="entry name" value="NAC TRANSCRIPTION FACTOR 56"/>
    <property type="match status" value="1"/>
</dbReference>
<dbReference type="InterPro" id="IPR036093">
    <property type="entry name" value="NAC_dom_sf"/>
</dbReference>
<keyword evidence="9" id="KW-1185">Reference proteome</keyword>
<dbReference type="SUPFAM" id="SSF101941">
    <property type="entry name" value="NAC domain"/>
    <property type="match status" value="1"/>
</dbReference>
<protein>
    <recommendedName>
        <fullName evidence="7">NAC domain-containing protein</fullName>
    </recommendedName>
</protein>
<dbReference type="GO" id="GO:0005634">
    <property type="term" value="C:nucleus"/>
    <property type="evidence" value="ECO:0007669"/>
    <property type="project" value="UniProtKB-SubCell"/>
</dbReference>
<dbReference type="PANTHER" id="PTHR31719:SF43">
    <property type="entry name" value="NAC TRANSCRIPTION FACTOR 56"/>
    <property type="match status" value="1"/>
</dbReference>
<evidence type="ECO:0000313" key="8">
    <source>
        <dbReference type="EMBL" id="KAE9456423.1"/>
    </source>
</evidence>
<feature type="domain" description="NAC" evidence="7">
    <location>
        <begin position="15"/>
        <end position="162"/>
    </location>
</feature>
<name>A0A6A4LAV6_9ERIC</name>
<sequence length="323" mass="36108">MESADSSTGSQQPNLPPGFRFHPTDEELVVHYLKKKAASAPLPVAIIAEIELYKFDPWELPAKATFGELEWYFFTPRDRKYPNGARPNRAATSGYWKATGTDKPILTSGGTQKVGVKKALVFYEGKPPKGIKTSWVMHEMMIIYFDCLFQLDDWVLCRIYKKNSPARPVDHEMDDSMCNMLSTSAHPNPKLQPQLKATSYSPMLENAHNMLDEMLDNQGSINHHAGSLSMVTSGTSNALPLKRALPSVYWADEDEGGTKRFNEGTSNGSIGRTDDQNLNSFATLLSQIPQATLLQQQQQQTVVGDMGVFQQPYQLHGLSWYSN</sequence>
<evidence type="ECO:0000256" key="1">
    <source>
        <dbReference type="ARBA" id="ARBA00004123"/>
    </source>
</evidence>
<dbReference type="PROSITE" id="PS51005">
    <property type="entry name" value="NAC"/>
    <property type="match status" value="1"/>
</dbReference>
<dbReference type="Gene3D" id="2.170.150.80">
    <property type="entry name" value="NAC domain"/>
    <property type="match status" value="1"/>
</dbReference>
<keyword evidence="4" id="KW-0804">Transcription</keyword>
<evidence type="ECO:0000256" key="5">
    <source>
        <dbReference type="ARBA" id="ARBA00023242"/>
    </source>
</evidence>
<keyword evidence="2" id="KW-0805">Transcription regulation</keyword>
<feature type="non-terminal residue" evidence="8">
    <location>
        <position position="1"/>
    </location>
</feature>
<dbReference type="AlphaFoldDB" id="A0A6A4LAV6"/>
<dbReference type="Proteomes" id="UP000428333">
    <property type="component" value="Linkage Group LG07"/>
</dbReference>
<evidence type="ECO:0000256" key="6">
    <source>
        <dbReference type="SAM" id="MobiDB-lite"/>
    </source>
</evidence>
<comment type="subcellular location">
    <subcellularLocation>
        <location evidence="1">Nucleus</location>
    </subcellularLocation>
</comment>
<comment type="caution">
    <text evidence="8">The sequence shown here is derived from an EMBL/GenBank/DDBJ whole genome shotgun (WGS) entry which is preliminary data.</text>
</comment>
<dbReference type="GO" id="GO:0048731">
    <property type="term" value="P:system development"/>
    <property type="evidence" value="ECO:0007669"/>
    <property type="project" value="TreeGrafter"/>
</dbReference>
<feature type="region of interest" description="Disordered" evidence="6">
    <location>
        <begin position="1"/>
        <end position="20"/>
    </location>
</feature>